<dbReference type="InterPro" id="IPR050415">
    <property type="entry name" value="MRET"/>
</dbReference>
<feature type="domain" description="FAD-binding FR-type" evidence="3">
    <location>
        <begin position="37"/>
        <end position="137"/>
    </location>
</feature>
<dbReference type="Gene3D" id="3.40.50.80">
    <property type="entry name" value="Nucleotide-binding domain of ferredoxin-NADP reductase (FNR) module"/>
    <property type="match status" value="1"/>
</dbReference>
<comment type="cofactor">
    <cofactor evidence="1">
        <name>[2Fe-2S] cluster</name>
        <dbReference type="ChEBI" id="CHEBI:190135"/>
    </cofactor>
</comment>
<dbReference type="GO" id="GO:0016491">
    <property type="term" value="F:oxidoreductase activity"/>
    <property type="evidence" value="ECO:0007669"/>
    <property type="project" value="InterPro"/>
</dbReference>
<dbReference type="PANTHER" id="PTHR47354">
    <property type="entry name" value="NADH OXIDOREDUCTASE HCR"/>
    <property type="match status" value="1"/>
</dbReference>
<dbReference type="InterPro" id="IPR017938">
    <property type="entry name" value="Riboflavin_synthase-like_b-brl"/>
</dbReference>
<name>A0A2U3N2C2_9GAMM</name>
<dbReference type="InterPro" id="IPR001433">
    <property type="entry name" value="OxRdtase_FAD/NAD-bd"/>
</dbReference>
<dbReference type="InParanoid" id="A0A2U3N2C2"/>
<dbReference type="Pfam" id="PF00970">
    <property type="entry name" value="FAD_binding_6"/>
    <property type="match status" value="1"/>
</dbReference>
<dbReference type="Pfam" id="PF00111">
    <property type="entry name" value="Fer2"/>
    <property type="match status" value="1"/>
</dbReference>
<protein>
    <submittedName>
        <fullName evidence="4">Stearoyl-CoA 9-desaturase electron transfer partner</fullName>
    </submittedName>
</protein>
<evidence type="ECO:0000259" key="2">
    <source>
        <dbReference type="PROSITE" id="PS51085"/>
    </source>
</evidence>
<dbReference type="OrthoDB" id="9796486at2"/>
<dbReference type="CDD" id="cd00207">
    <property type="entry name" value="fer2"/>
    <property type="match status" value="1"/>
</dbReference>
<evidence type="ECO:0000256" key="1">
    <source>
        <dbReference type="ARBA" id="ARBA00034078"/>
    </source>
</evidence>
<dbReference type="EMBL" id="OOGT01000177">
    <property type="protein sequence ID" value="SPL71818.1"/>
    <property type="molecule type" value="Genomic_DNA"/>
</dbReference>
<dbReference type="InterPro" id="IPR017927">
    <property type="entry name" value="FAD-bd_FR_type"/>
</dbReference>
<dbReference type="PROSITE" id="PS51085">
    <property type="entry name" value="2FE2S_FER_2"/>
    <property type="match status" value="1"/>
</dbReference>
<dbReference type="PROSITE" id="PS51384">
    <property type="entry name" value="FAD_FR"/>
    <property type="match status" value="1"/>
</dbReference>
<dbReference type="PANTHER" id="PTHR47354:SF3">
    <property type="entry name" value="OXIDOREDUCTASE-RELATED"/>
    <property type="match status" value="1"/>
</dbReference>
<dbReference type="Gene3D" id="3.10.20.30">
    <property type="match status" value="1"/>
</dbReference>
<dbReference type="GO" id="GO:0051536">
    <property type="term" value="F:iron-sulfur cluster binding"/>
    <property type="evidence" value="ECO:0007669"/>
    <property type="project" value="InterPro"/>
</dbReference>
<accession>A0A2U3N2C2</accession>
<dbReference type="InterPro" id="IPR008333">
    <property type="entry name" value="Cbr1-like_FAD-bd_dom"/>
</dbReference>
<dbReference type="AlphaFoldDB" id="A0A2U3N2C2"/>
<feature type="domain" description="2Fe-2S ferredoxin-type" evidence="2">
    <location>
        <begin position="273"/>
        <end position="355"/>
    </location>
</feature>
<sequence>MHAIEKRKSPLSTFVDSVYDKDAVNFWLKKLNSLWSVNQALGKIVKKENVANDMTALTIRCNRVFKQGLAGQHHPVTVEINGRRYERTYSLSNVDADHVVLTVKKVEQGLVSSWLNQQAQVGDIIEFGTPYGDMLVPKDTTSLVLLAAGSGITPMYSLIQSLKQTAKLKQMNVQLLYWVKKHGDAAYLQQFEQLAQQYPNLQLHVYYTQSDDPDERLNVEHLNIIPELSQSIVYACGPSGFVASAETLFENAQAFMGEAFSMTPIENDDVGFVNVTLTQSNKVVAIPKGESILVALEHQNIKPTHGCRMGICHKCVCHKVEGSTKNLLDGSLNPEPGNQLRICVNSAQSDLVIDL</sequence>
<dbReference type="SUPFAM" id="SSF63380">
    <property type="entry name" value="Riboflavin synthase domain-like"/>
    <property type="match status" value="1"/>
</dbReference>
<dbReference type="InterPro" id="IPR039261">
    <property type="entry name" value="FNR_nucleotide-bd"/>
</dbReference>
<dbReference type="Gene3D" id="2.40.30.10">
    <property type="entry name" value="Translation factors"/>
    <property type="match status" value="1"/>
</dbReference>
<dbReference type="CDD" id="cd06216">
    <property type="entry name" value="FNR_iron_sulfur_binding_2"/>
    <property type="match status" value="1"/>
</dbReference>
<dbReference type="InterPro" id="IPR001041">
    <property type="entry name" value="2Fe-2S_ferredoxin-type"/>
</dbReference>
<keyword evidence="5" id="KW-1185">Reference proteome</keyword>
<dbReference type="Pfam" id="PF00175">
    <property type="entry name" value="NAD_binding_1"/>
    <property type="match status" value="1"/>
</dbReference>
<dbReference type="RefSeq" id="WP_121975234.1">
    <property type="nucleotide sequence ID" value="NZ_OOGT01000177.1"/>
</dbReference>
<dbReference type="SUPFAM" id="SSF54292">
    <property type="entry name" value="2Fe-2S ferredoxin-like"/>
    <property type="match status" value="1"/>
</dbReference>
<dbReference type="PRINTS" id="PR00371">
    <property type="entry name" value="FPNCR"/>
</dbReference>
<evidence type="ECO:0000313" key="4">
    <source>
        <dbReference type="EMBL" id="SPL71818.1"/>
    </source>
</evidence>
<gene>
    <name evidence="4" type="ORF">KPC_2996</name>
</gene>
<evidence type="ECO:0000259" key="3">
    <source>
        <dbReference type="PROSITE" id="PS51384"/>
    </source>
</evidence>
<dbReference type="PRINTS" id="PR00410">
    <property type="entry name" value="PHEHYDRXLASE"/>
</dbReference>
<evidence type="ECO:0000313" key="5">
    <source>
        <dbReference type="Proteomes" id="UP000245974"/>
    </source>
</evidence>
<dbReference type="Proteomes" id="UP000245974">
    <property type="component" value="Unassembled WGS sequence"/>
</dbReference>
<dbReference type="SUPFAM" id="SSF52343">
    <property type="entry name" value="Ferredoxin reductase-like, C-terminal NADP-linked domain"/>
    <property type="match status" value="1"/>
</dbReference>
<dbReference type="InterPro" id="IPR012675">
    <property type="entry name" value="Beta-grasp_dom_sf"/>
</dbReference>
<reference evidence="5" key="1">
    <citation type="submission" date="2018-03" db="EMBL/GenBank/DDBJ databases">
        <authorList>
            <person name="Blom J."/>
        </authorList>
    </citation>
    <scope>NUCLEOTIDE SEQUENCE [LARGE SCALE GENOMIC DNA]</scope>
    <source>
        <strain evidence="5">KPC-SM-21</strain>
    </source>
</reference>
<proteinExistence type="predicted"/>
<dbReference type="InterPro" id="IPR036010">
    <property type="entry name" value="2Fe-2S_ferredoxin-like_sf"/>
</dbReference>
<organism evidence="4 5">
    <name type="scientific">Acinetobacter stercoris</name>
    <dbReference type="NCBI Taxonomy" id="2126983"/>
    <lineage>
        <taxon>Bacteria</taxon>
        <taxon>Pseudomonadati</taxon>
        <taxon>Pseudomonadota</taxon>
        <taxon>Gammaproteobacteria</taxon>
        <taxon>Moraxellales</taxon>
        <taxon>Moraxellaceae</taxon>
        <taxon>Acinetobacter</taxon>
    </lineage>
</organism>
<dbReference type="InterPro" id="IPR001709">
    <property type="entry name" value="Flavoprot_Pyr_Nucl_cyt_Rdtase"/>
</dbReference>